<dbReference type="EMBL" id="VSRR010021914">
    <property type="protein sequence ID" value="MPC64314.1"/>
    <property type="molecule type" value="Genomic_DNA"/>
</dbReference>
<feature type="compositionally biased region" description="Basic and acidic residues" evidence="1">
    <location>
        <begin position="37"/>
        <end position="56"/>
    </location>
</feature>
<keyword evidence="3" id="KW-1185">Reference proteome</keyword>
<feature type="region of interest" description="Disordered" evidence="1">
    <location>
        <begin position="37"/>
        <end position="64"/>
    </location>
</feature>
<accession>A0A5B7H632</accession>
<gene>
    <name evidence="2" type="ORF">E2C01_058426</name>
</gene>
<reference evidence="2 3" key="1">
    <citation type="submission" date="2019-05" db="EMBL/GenBank/DDBJ databases">
        <title>Another draft genome of Portunus trituberculatus and its Hox gene families provides insights of decapod evolution.</title>
        <authorList>
            <person name="Jeong J.-H."/>
            <person name="Song I."/>
            <person name="Kim S."/>
            <person name="Choi T."/>
            <person name="Kim D."/>
            <person name="Ryu S."/>
            <person name="Kim W."/>
        </authorList>
    </citation>
    <scope>NUCLEOTIDE SEQUENCE [LARGE SCALE GENOMIC DNA]</scope>
    <source>
        <tissue evidence="2">Muscle</tissue>
    </source>
</reference>
<dbReference type="Proteomes" id="UP000324222">
    <property type="component" value="Unassembled WGS sequence"/>
</dbReference>
<sequence>MMTKIRRDPIRTISLSRVYASKGMETSVPRILIEDMKSQREEEREGQAKNHPRWSEEMAVVSSR</sequence>
<organism evidence="2 3">
    <name type="scientific">Portunus trituberculatus</name>
    <name type="common">Swimming crab</name>
    <name type="synonym">Neptunus trituberculatus</name>
    <dbReference type="NCBI Taxonomy" id="210409"/>
    <lineage>
        <taxon>Eukaryota</taxon>
        <taxon>Metazoa</taxon>
        <taxon>Ecdysozoa</taxon>
        <taxon>Arthropoda</taxon>
        <taxon>Crustacea</taxon>
        <taxon>Multicrustacea</taxon>
        <taxon>Malacostraca</taxon>
        <taxon>Eumalacostraca</taxon>
        <taxon>Eucarida</taxon>
        <taxon>Decapoda</taxon>
        <taxon>Pleocyemata</taxon>
        <taxon>Brachyura</taxon>
        <taxon>Eubrachyura</taxon>
        <taxon>Portunoidea</taxon>
        <taxon>Portunidae</taxon>
        <taxon>Portuninae</taxon>
        <taxon>Portunus</taxon>
    </lineage>
</organism>
<name>A0A5B7H632_PORTR</name>
<proteinExistence type="predicted"/>
<evidence type="ECO:0000256" key="1">
    <source>
        <dbReference type="SAM" id="MobiDB-lite"/>
    </source>
</evidence>
<evidence type="ECO:0000313" key="3">
    <source>
        <dbReference type="Proteomes" id="UP000324222"/>
    </source>
</evidence>
<protein>
    <submittedName>
        <fullName evidence="2">Uncharacterized protein</fullName>
    </submittedName>
</protein>
<evidence type="ECO:0000313" key="2">
    <source>
        <dbReference type="EMBL" id="MPC64314.1"/>
    </source>
</evidence>
<dbReference type="AlphaFoldDB" id="A0A5B7H632"/>
<comment type="caution">
    <text evidence="2">The sequence shown here is derived from an EMBL/GenBank/DDBJ whole genome shotgun (WGS) entry which is preliminary data.</text>
</comment>